<dbReference type="KEGG" id="bbes:BESB_080290"/>
<feature type="region of interest" description="Disordered" evidence="1">
    <location>
        <begin position="17"/>
        <end position="168"/>
    </location>
</feature>
<comment type="caution">
    <text evidence="2">The sequence shown here is derived from an EMBL/GenBank/DDBJ whole genome shotgun (WGS) entry which is preliminary data.</text>
</comment>
<sequence>MTTQPPLNGVYEYQKTIRHRSISRGAWTETGSANEENVRGPRTPTEGSDGEAGHRGCGTTIREDKHGEQETEEISVPDDKAGKASARAGSRIQRQLAPDREDFEAERKALSKSRANKVGTTHQSHIQYTGGDTRSTAAGSGESGDFNSPIASCFSPTKESGHSSNLVNDKSLGAVSAAMDPLASPSSALARLPDDEQRLTATFLSRRDLLLSLSARLKTLIPNKRGQESQQASEGALQAEVQELPPTREAGAVQRIKYSPREGNAAKRSGSPGIKTAKLQSHETLSARSGSGKHNGSDKKRTETAR</sequence>
<name>A0A2A9MDR4_BESBE</name>
<dbReference type="AlphaFoldDB" id="A0A2A9MDR4"/>
<feature type="compositionally biased region" description="Basic and acidic residues" evidence="1">
    <location>
        <begin position="97"/>
        <end position="109"/>
    </location>
</feature>
<dbReference type="Proteomes" id="UP000224006">
    <property type="component" value="Chromosome VII"/>
</dbReference>
<dbReference type="EMBL" id="NWUJ01000008">
    <property type="protein sequence ID" value="PFH33813.1"/>
    <property type="molecule type" value="Genomic_DNA"/>
</dbReference>
<feature type="compositionally biased region" description="Polar residues" evidence="1">
    <location>
        <begin position="278"/>
        <end position="294"/>
    </location>
</feature>
<feature type="region of interest" description="Disordered" evidence="1">
    <location>
        <begin position="224"/>
        <end position="306"/>
    </location>
</feature>
<gene>
    <name evidence="2" type="ORF">BESB_080290</name>
</gene>
<keyword evidence="3" id="KW-1185">Reference proteome</keyword>
<organism evidence="2 3">
    <name type="scientific">Besnoitia besnoiti</name>
    <name type="common">Apicomplexan protozoan</name>
    <dbReference type="NCBI Taxonomy" id="94643"/>
    <lineage>
        <taxon>Eukaryota</taxon>
        <taxon>Sar</taxon>
        <taxon>Alveolata</taxon>
        <taxon>Apicomplexa</taxon>
        <taxon>Conoidasida</taxon>
        <taxon>Coccidia</taxon>
        <taxon>Eucoccidiorida</taxon>
        <taxon>Eimeriorina</taxon>
        <taxon>Sarcocystidae</taxon>
        <taxon>Besnoitia</taxon>
    </lineage>
</organism>
<feature type="compositionally biased region" description="Polar residues" evidence="1">
    <location>
        <begin position="118"/>
        <end position="138"/>
    </location>
</feature>
<reference evidence="2 3" key="1">
    <citation type="submission" date="2017-09" db="EMBL/GenBank/DDBJ databases">
        <title>Genome sequencing of Besnoitia besnoiti strain Bb-Ger1.</title>
        <authorList>
            <person name="Schares G."/>
            <person name="Venepally P."/>
            <person name="Lorenzi H.A."/>
        </authorList>
    </citation>
    <scope>NUCLEOTIDE SEQUENCE [LARGE SCALE GENOMIC DNA]</scope>
    <source>
        <strain evidence="2 3">Bb-Ger1</strain>
    </source>
</reference>
<feature type="compositionally biased region" description="Basic and acidic residues" evidence="1">
    <location>
        <begin position="295"/>
        <end position="306"/>
    </location>
</feature>
<dbReference type="GeneID" id="40312956"/>
<dbReference type="VEuPathDB" id="ToxoDB:BESB_080290"/>
<accession>A0A2A9MDR4</accession>
<dbReference type="RefSeq" id="XP_029217822.1">
    <property type="nucleotide sequence ID" value="XM_029366391.1"/>
</dbReference>
<protein>
    <submittedName>
        <fullName evidence="2">Uncharacterized protein</fullName>
    </submittedName>
</protein>
<feature type="compositionally biased region" description="Polar residues" evidence="1">
    <location>
        <begin position="145"/>
        <end position="168"/>
    </location>
</feature>
<evidence type="ECO:0000256" key="1">
    <source>
        <dbReference type="SAM" id="MobiDB-lite"/>
    </source>
</evidence>
<proteinExistence type="predicted"/>
<evidence type="ECO:0000313" key="3">
    <source>
        <dbReference type="Proteomes" id="UP000224006"/>
    </source>
</evidence>
<evidence type="ECO:0000313" key="2">
    <source>
        <dbReference type="EMBL" id="PFH33813.1"/>
    </source>
</evidence>